<evidence type="ECO:0008006" key="3">
    <source>
        <dbReference type="Google" id="ProtNLM"/>
    </source>
</evidence>
<sequence length="195" mass="21709">MAELRAAEGKSDSQVTTHQSALMERDGVLCNAEADEYFMSIKEELNQVDRLVSDAVNNLVINFGYISNLTKSHHEMVLAIEKMAAPEGSKPILELLEKQMVIADKIEQELEMAVTSLQFGDLVTQLLAHTTRQVEALNIELQRIERQGSWKENAGKNTLGTIHEGISKAVNMAKTKGKRKPVVQQGMQMGDIELF</sequence>
<proteinExistence type="predicted"/>
<comment type="caution">
    <text evidence="1">The sequence shown here is derived from an EMBL/GenBank/DDBJ whole genome shotgun (WGS) entry which is preliminary data.</text>
</comment>
<evidence type="ECO:0000313" key="2">
    <source>
        <dbReference type="Proteomes" id="UP000244128"/>
    </source>
</evidence>
<accession>A0A2T5HX53</accession>
<reference evidence="1 2" key="1">
    <citation type="submission" date="2018-04" db="EMBL/GenBank/DDBJ databases">
        <title>Active sludge and wastewater microbial communities from Klosterneuburg, Austria.</title>
        <authorList>
            <person name="Wagner M."/>
        </authorList>
    </citation>
    <scope>NUCLEOTIDE SEQUENCE [LARGE SCALE GENOMIC DNA]</scope>
    <source>
        <strain evidence="1 2">Nm49</strain>
    </source>
</reference>
<dbReference type="EMBL" id="QAOI01000022">
    <property type="protein sequence ID" value="PTQ76154.1"/>
    <property type="molecule type" value="Genomic_DNA"/>
</dbReference>
<gene>
    <name evidence="1" type="ORF">C8R26_12246</name>
</gene>
<evidence type="ECO:0000313" key="1">
    <source>
        <dbReference type="EMBL" id="PTQ76154.1"/>
    </source>
</evidence>
<protein>
    <recommendedName>
        <fullName evidence="3">Chemotaxis protein CheZ</fullName>
    </recommendedName>
</protein>
<name>A0A2T5HX53_9PROT</name>
<dbReference type="RefSeq" id="WP_107803955.1">
    <property type="nucleotide sequence ID" value="NZ_QAOI01000022.1"/>
</dbReference>
<dbReference type="AlphaFoldDB" id="A0A2T5HX53"/>
<dbReference type="Proteomes" id="UP000244128">
    <property type="component" value="Unassembled WGS sequence"/>
</dbReference>
<organism evidence="1 2">
    <name type="scientific">Nitrosomonas oligotropha</name>
    <dbReference type="NCBI Taxonomy" id="42354"/>
    <lineage>
        <taxon>Bacteria</taxon>
        <taxon>Pseudomonadati</taxon>
        <taxon>Pseudomonadota</taxon>
        <taxon>Betaproteobacteria</taxon>
        <taxon>Nitrosomonadales</taxon>
        <taxon>Nitrosomonadaceae</taxon>
        <taxon>Nitrosomonas</taxon>
    </lineage>
</organism>